<dbReference type="EMBL" id="JASCZI010061377">
    <property type="protein sequence ID" value="MED6138569.1"/>
    <property type="molecule type" value="Genomic_DNA"/>
</dbReference>
<accession>A0ABU6SQW0</accession>
<comment type="caution">
    <text evidence="1">The sequence shown here is derived from an EMBL/GenBank/DDBJ whole genome shotgun (WGS) entry which is preliminary data.</text>
</comment>
<evidence type="ECO:0000313" key="1">
    <source>
        <dbReference type="EMBL" id="MED6138569.1"/>
    </source>
</evidence>
<reference evidence="1 2" key="1">
    <citation type="journal article" date="2023" name="Plants (Basel)">
        <title>Bridging the Gap: Combining Genomics and Transcriptomics Approaches to Understand Stylosanthes scabra, an Orphan Legume from the Brazilian Caatinga.</title>
        <authorList>
            <person name="Ferreira-Neto J.R.C."/>
            <person name="da Silva M.D."/>
            <person name="Binneck E."/>
            <person name="de Melo N.F."/>
            <person name="da Silva R.H."/>
            <person name="de Melo A.L.T.M."/>
            <person name="Pandolfi V."/>
            <person name="Bustamante F.O."/>
            <person name="Brasileiro-Vidal A.C."/>
            <person name="Benko-Iseppon A.M."/>
        </authorList>
    </citation>
    <scope>NUCLEOTIDE SEQUENCE [LARGE SCALE GENOMIC DNA]</scope>
    <source>
        <tissue evidence="1">Leaves</tissue>
    </source>
</reference>
<dbReference type="Proteomes" id="UP001341840">
    <property type="component" value="Unassembled WGS sequence"/>
</dbReference>
<protein>
    <submittedName>
        <fullName evidence="1">Uncharacterized protein</fullName>
    </submittedName>
</protein>
<gene>
    <name evidence="1" type="ORF">PIB30_075459</name>
</gene>
<keyword evidence="2" id="KW-1185">Reference proteome</keyword>
<name>A0ABU6SQW0_9FABA</name>
<organism evidence="1 2">
    <name type="scientific">Stylosanthes scabra</name>
    <dbReference type="NCBI Taxonomy" id="79078"/>
    <lineage>
        <taxon>Eukaryota</taxon>
        <taxon>Viridiplantae</taxon>
        <taxon>Streptophyta</taxon>
        <taxon>Embryophyta</taxon>
        <taxon>Tracheophyta</taxon>
        <taxon>Spermatophyta</taxon>
        <taxon>Magnoliopsida</taxon>
        <taxon>eudicotyledons</taxon>
        <taxon>Gunneridae</taxon>
        <taxon>Pentapetalae</taxon>
        <taxon>rosids</taxon>
        <taxon>fabids</taxon>
        <taxon>Fabales</taxon>
        <taxon>Fabaceae</taxon>
        <taxon>Papilionoideae</taxon>
        <taxon>50 kb inversion clade</taxon>
        <taxon>dalbergioids sensu lato</taxon>
        <taxon>Dalbergieae</taxon>
        <taxon>Pterocarpus clade</taxon>
        <taxon>Stylosanthes</taxon>
    </lineage>
</organism>
<proteinExistence type="predicted"/>
<sequence length="137" mass="14935">MASKGKAPAKASSTGVRGKRVDHERFGGVTLHTWCAEDRAHFKCGVVGLRKFHKQFGCTSTSKSCPHKKKAAHAALKLRKQLTSNTKAAHATHRSCARSFLAPAKLLAQQIMVHTHLPEGRKSLNLKARSGISSLWT</sequence>
<evidence type="ECO:0000313" key="2">
    <source>
        <dbReference type="Proteomes" id="UP001341840"/>
    </source>
</evidence>